<comment type="subcellular location">
    <subcellularLocation>
        <location evidence="1">Cell membrane</location>
        <topology evidence="1">Multi-pass membrane protein</topology>
    </subcellularLocation>
</comment>
<evidence type="ECO:0000256" key="7">
    <source>
        <dbReference type="ARBA" id="ARBA00022989"/>
    </source>
</evidence>
<accession>A0ABN1GZC1</accession>
<feature type="transmembrane region" description="Helical" evidence="9">
    <location>
        <begin position="33"/>
        <end position="52"/>
    </location>
</feature>
<keyword evidence="2" id="KW-0813">Transport</keyword>
<dbReference type="Pfam" id="PF00005">
    <property type="entry name" value="ABC_tran"/>
    <property type="match status" value="1"/>
</dbReference>
<sequence length="679" mass="72674">MAQPVLAPQRLDGADVTAPGATAGRRARPLLSLLRQPLNLVGAAVAIGWIFFAPDYRVFTVTTGLVIGVLALGLMVMVGWGREINLAAAGVYATSLYLGSWVYRPGPNGWGHPLVIAIVVSVAIGIVMMLAVALFSVRLSGVYVMVFTLGVQILVERIVFTQYRLTGGDQGLTTPSPHIFGYEVSSHDDRAFYLFILSVVALVLAFLQRLRHSPHGRAILLMGADQQAAVAVGVRPLRTRALAFAVCGALGGLAGILAATLYGSTPGTVNYTATTSLLWLSIAILGGFDSMVGVLAVAVAFQYIPFQLEKLHVNYQLLAGISLLAGVLCGSRGLGGRMQDAYRRLRFGPAAQRRAERPSSFTAAAEVLARADGLTELREIGPSDEVRRQSLETLERWFPRRRTEPIALAAEDVSVAFGGVRALRGASIEVPTGSFTGLIGPNGAGKTTLFDVVSGLTRPDAGVVRIFGDDVTHRQPWERAGLGMTRTFQTTRIVKELSVADNLLAGAGLRISGSLPQFVVGMPAQWRQIRAAEEAAWAIACLLDIDRYWDERVGELEFSARRRTELGRALLSGPQILLLDEPTSGLDPASSGALIGLVRRLQADLGLTVLLVEHYVKAVLESCDLVYVLTEGQILAHGDPDHVAADPDVQERYLGAGHDAAAIPWRERVAAERTGVTGD</sequence>
<dbReference type="Proteomes" id="UP001500957">
    <property type="component" value="Unassembled WGS sequence"/>
</dbReference>
<evidence type="ECO:0000256" key="8">
    <source>
        <dbReference type="ARBA" id="ARBA00023136"/>
    </source>
</evidence>
<feature type="transmembrane region" description="Helical" evidence="9">
    <location>
        <begin position="84"/>
        <end position="103"/>
    </location>
</feature>
<dbReference type="InterPro" id="IPR027417">
    <property type="entry name" value="P-loop_NTPase"/>
</dbReference>
<evidence type="ECO:0000259" key="10">
    <source>
        <dbReference type="PROSITE" id="PS50893"/>
    </source>
</evidence>
<feature type="transmembrane region" description="Helical" evidence="9">
    <location>
        <begin position="313"/>
        <end position="334"/>
    </location>
</feature>
<dbReference type="PANTHER" id="PTHR45772">
    <property type="entry name" value="CONSERVED COMPONENT OF ABC TRANSPORTER FOR NATURAL AMINO ACIDS-RELATED"/>
    <property type="match status" value="1"/>
</dbReference>
<name>A0ABN1GZC1_9ACTN</name>
<feature type="transmembrane region" description="Helical" evidence="9">
    <location>
        <begin position="191"/>
        <end position="207"/>
    </location>
</feature>
<dbReference type="RefSeq" id="WP_344606020.1">
    <property type="nucleotide sequence ID" value="NZ_BAAAHE010000024.1"/>
</dbReference>
<protein>
    <recommendedName>
        <fullName evidence="10">ABC transporter domain-containing protein</fullName>
    </recommendedName>
</protein>
<feature type="transmembrane region" description="Helical" evidence="9">
    <location>
        <begin position="115"/>
        <end position="135"/>
    </location>
</feature>
<evidence type="ECO:0000256" key="9">
    <source>
        <dbReference type="SAM" id="Phobius"/>
    </source>
</evidence>
<dbReference type="Gene3D" id="3.40.50.300">
    <property type="entry name" value="P-loop containing nucleotide triphosphate hydrolases"/>
    <property type="match status" value="1"/>
</dbReference>
<evidence type="ECO:0000256" key="4">
    <source>
        <dbReference type="ARBA" id="ARBA00022692"/>
    </source>
</evidence>
<dbReference type="Pfam" id="PF02653">
    <property type="entry name" value="BPD_transp_2"/>
    <property type="match status" value="1"/>
</dbReference>
<evidence type="ECO:0000256" key="1">
    <source>
        <dbReference type="ARBA" id="ARBA00004651"/>
    </source>
</evidence>
<dbReference type="SMART" id="SM00382">
    <property type="entry name" value="AAA"/>
    <property type="match status" value="1"/>
</dbReference>
<keyword evidence="6" id="KW-0067">ATP-binding</keyword>
<keyword evidence="5" id="KW-0547">Nucleotide-binding</keyword>
<organism evidence="11 12">
    <name type="scientific">Sporichthya brevicatena</name>
    <dbReference type="NCBI Taxonomy" id="171442"/>
    <lineage>
        <taxon>Bacteria</taxon>
        <taxon>Bacillati</taxon>
        <taxon>Actinomycetota</taxon>
        <taxon>Actinomycetes</taxon>
        <taxon>Sporichthyales</taxon>
        <taxon>Sporichthyaceae</taxon>
        <taxon>Sporichthya</taxon>
    </lineage>
</organism>
<dbReference type="SUPFAM" id="SSF52540">
    <property type="entry name" value="P-loop containing nucleoside triphosphate hydrolases"/>
    <property type="match status" value="1"/>
</dbReference>
<reference evidence="11 12" key="1">
    <citation type="journal article" date="2019" name="Int. J. Syst. Evol. Microbiol.">
        <title>The Global Catalogue of Microorganisms (GCM) 10K type strain sequencing project: providing services to taxonomists for standard genome sequencing and annotation.</title>
        <authorList>
            <consortium name="The Broad Institute Genomics Platform"/>
            <consortium name="The Broad Institute Genome Sequencing Center for Infectious Disease"/>
            <person name="Wu L."/>
            <person name="Ma J."/>
        </authorList>
    </citation>
    <scope>NUCLEOTIDE SEQUENCE [LARGE SCALE GENOMIC DNA]</scope>
    <source>
        <strain evidence="11 12">JCM 10671</strain>
    </source>
</reference>
<feature type="transmembrane region" description="Helical" evidence="9">
    <location>
        <begin position="58"/>
        <end position="77"/>
    </location>
</feature>
<dbReference type="PROSITE" id="PS50893">
    <property type="entry name" value="ABC_TRANSPORTER_2"/>
    <property type="match status" value="1"/>
</dbReference>
<keyword evidence="12" id="KW-1185">Reference proteome</keyword>
<dbReference type="InterPro" id="IPR001851">
    <property type="entry name" value="ABC_transp_permease"/>
</dbReference>
<dbReference type="InterPro" id="IPR003593">
    <property type="entry name" value="AAA+_ATPase"/>
</dbReference>
<evidence type="ECO:0000256" key="5">
    <source>
        <dbReference type="ARBA" id="ARBA00022741"/>
    </source>
</evidence>
<gene>
    <name evidence="11" type="ORF">GCM10009547_29440</name>
</gene>
<keyword evidence="3" id="KW-1003">Cell membrane</keyword>
<proteinExistence type="predicted"/>
<keyword evidence="7 9" id="KW-1133">Transmembrane helix</keyword>
<feature type="transmembrane region" description="Helical" evidence="9">
    <location>
        <begin position="142"/>
        <end position="160"/>
    </location>
</feature>
<keyword evidence="4 9" id="KW-0812">Transmembrane</keyword>
<evidence type="ECO:0000256" key="2">
    <source>
        <dbReference type="ARBA" id="ARBA00022448"/>
    </source>
</evidence>
<dbReference type="InterPro" id="IPR051120">
    <property type="entry name" value="ABC_AA/LPS_Transport"/>
</dbReference>
<dbReference type="InterPro" id="IPR043428">
    <property type="entry name" value="LivM-like"/>
</dbReference>
<evidence type="ECO:0000256" key="6">
    <source>
        <dbReference type="ARBA" id="ARBA00022840"/>
    </source>
</evidence>
<feature type="transmembrane region" description="Helical" evidence="9">
    <location>
        <begin position="277"/>
        <end position="301"/>
    </location>
</feature>
<comment type="caution">
    <text evidence="11">The sequence shown here is derived from an EMBL/GenBank/DDBJ whole genome shotgun (WGS) entry which is preliminary data.</text>
</comment>
<evidence type="ECO:0000313" key="12">
    <source>
        <dbReference type="Proteomes" id="UP001500957"/>
    </source>
</evidence>
<evidence type="ECO:0000256" key="3">
    <source>
        <dbReference type="ARBA" id="ARBA00022475"/>
    </source>
</evidence>
<keyword evidence="8 9" id="KW-0472">Membrane</keyword>
<dbReference type="InterPro" id="IPR032823">
    <property type="entry name" value="BCA_ABC_TP_C"/>
</dbReference>
<dbReference type="Pfam" id="PF12399">
    <property type="entry name" value="BCA_ABC_TP_C"/>
    <property type="match status" value="1"/>
</dbReference>
<evidence type="ECO:0000313" key="11">
    <source>
        <dbReference type="EMBL" id="GAA0624418.1"/>
    </source>
</evidence>
<feature type="domain" description="ABC transporter" evidence="10">
    <location>
        <begin position="408"/>
        <end position="656"/>
    </location>
</feature>
<dbReference type="CDD" id="cd06581">
    <property type="entry name" value="TM_PBP1_LivM_like"/>
    <property type="match status" value="1"/>
</dbReference>
<feature type="transmembrane region" description="Helical" evidence="9">
    <location>
        <begin position="241"/>
        <end position="265"/>
    </location>
</feature>
<dbReference type="EMBL" id="BAAAHE010000024">
    <property type="protein sequence ID" value="GAA0624418.1"/>
    <property type="molecule type" value="Genomic_DNA"/>
</dbReference>
<dbReference type="InterPro" id="IPR003439">
    <property type="entry name" value="ABC_transporter-like_ATP-bd"/>
</dbReference>